<dbReference type="Pfam" id="PF20151">
    <property type="entry name" value="DUF6533"/>
    <property type="match status" value="1"/>
</dbReference>
<feature type="transmembrane region" description="Helical" evidence="1">
    <location>
        <begin position="85"/>
        <end position="108"/>
    </location>
</feature>
<feature type="domain" description="DUF6533" evidence="2">
    <location>
        <begin position="21"/>
        <end position="64"/>
    </location>
</feature>
<evidence type="ECO:0000259" key="2">
    <source>
        <dbReference type="Pfam" id="PF20151"/>
    </source>
</evidence>
<feature type="transmembrane region" description="Helical" evidence="1">
    <location>
        <begin position="167"/>
        <end position="194"/>
    </location>
</feature>
<keyword evidence="4" id="KW-1185">Reference proteome</keyword>
<keyword evidence="1" id="KW-0472">Membrane</keyword>
<evidence type="ECO:0000313" key="3">
    <source>
        <dbReference type="EMBL" id="CAL1705299.1"/>
    </source>
</evidence>
<dbReference type="EMBL" id="OZ037946">
    <property type="protein sequence ID" value="CAL1705299.1"/>
    <property type="molecule type" value="Genomic_DNA"/>
</dbReference>
<sequence length="322" mass="35764">MPFSQEEMNVMAAEALAVEWVAAVCMTLLIYDNIITFGQEVSTMWLSRWSIPKVLFLLNRYLVVGMLSFNAIASSQTHLPNDLFCIFYLRWLVCTITVTNSVVEGILVARVWALYRENRIAVAIALTFYFSGICVLVGLTVADYIATGPVEAVDDFQQLPGCYARTVPSLIAGYWISPLIIESIFFMMVVWRAAGWWRTDVPVPPTLVLLARDSSVYFLIVFVLLFANLFVFLYGPPFLSSMLVTPSNTAGCIAGSRMLLNMRNLAYGHTDEATTDIEMSGLRFKTRISSGFRSRRTETTSSGMTTTFGASTIAESTTVVGD</sequence>
<keyword evidence="1" id="KW-0812">Transmembrane</keyword>
<name>A0ABP1DE95_9APHY</name>
<dbReference type="InterPro" id="IPR045340">
    <property type="entry name" value="DUF6533"/>
</dbReference>
<dbReference type="Proteomes" id="UP001497453">
    <property type="component" value="Chromosome 3"/>
</dbReference>
<accession>A0ABP1DE95</accession>
<reference evidence="4" key="1">
    <citation type="submission" date="2024-04" db="EMBL/GenBank/DDBJ databases">
        <authorList>
            <person name="Shaw F."/>
            <person name="Minotto A."/>
        </authorList>
    </citation>
    <scope>NUCLEOTIDE SEQUENCE [LARGE SCALE GENOMIC DNA]</scope>
</reference>
<keyword evidence="1" id="KW-1133">Transmembrane helix</keyword>
<feature type="transmembrane region" description="Helical" evidence="1">
    <location>
        <begin position="120"/>
        <end position="146"/>
    </location>
</feature>
<protein>
    <recommendedName>
        <fullName evidence="2">DUF6533 domain-containing protein</fullName>
    </recommendedName>
</protein>
<proteinExistence type="predicted"/>
<feature type="transmembrane region" description="Helical" evidence="1">
    <location>
        <begin position="12"/>
        <end position="31"/>
    </location>
</feature>
<evidence type="ECO:0000313" key="4">
    <source>
        <dbReference type="Proteomes" id="UP001497453"/>
    </source>
</evidence>
<organism evidence="3 4">
    <name type="scientific">Somion occarium</name>
    <dbReference type="NCBI Taxonomy" id="3059160"/>
    <lineage>
        <taxon>Eukaryota</taxon>
        <taxon>Fungi</taxon>
        <taxon>Dikarya</taxon>
        <taxon>Basidiomycota</taxon>
        <taxon>Agaricomycotina</taxon>
        <taxon>Agaricomycetes</taxon>
        <taxon>Polyporales</taxon>
        <taxon>Cerrenaceae</taxon>
        <taxon>Somion</taxon>
    </lineage>
</organism>
<feature type="transmembrane region" description="Helical" evidence="1">
    <location>
        <begin position="51"/>
        <end position="73"/>
    </location>
</feature>
<gene>
    <name evidence="3" type="ORF">GFSPODELE1_LOCUS5367</name>
</gene>
<feature type="transmembrane region" description="Helical" evidence="1">
    <location>
        <begin position="214"/>
        <end position="234"/>
    </location>
</feature>
<evidence type="ECO:0000256" key="1">
    <source>
        <dbReference type="SAM" id="Phobius"/>
    </source>
</evidence>